<evidence type="ECO:0000313" key="1">
    <source>
        <dbReference type="EMBL" id="KAK9700218.1"/>
    </source>
</evidence>
<proteinExistence type="predicted"/>
<gene>
    <name evidence="1" type="ORF">RND81_08G224100</name>
</gene>
<dbReference type="Proteomes" id="UP001443914">
    <property type="component" value="Unassembled WGS sequence"/>
</dbReference>
<accession>A0AAW1JB23</accession>
<name>A0AAW1JB23_SAPOF</name>
<comment type="caution">
    <text evidence="1">The sequence shown here is derived from an EMBL/GenBank/DDBJ whole genome shotgun (WGS) entry which is preliminary data.</text>
</comment>
<dbReference type="EMBL" id="JBDFQZ010000008">
    <property type="protein sequence ID" value="KAK9700218.1"/>
    <property type="molecule type" value="Genomic_DNA"/>
</dbReference>
<protein>
    <submittedName>
        <fullName evidence="1">Uncharacterized protein</fullName>
    </submittedName>
</protein>
<organism evidence="1 2">
    <name type="scientific">Saponaria officinalis</name>
    <name type="common">Common soapwort</name>
    <name type="synonym">Lychnis saponaria</name>
    <dbReference type="NCBI Taxonomy" id="3572"/>
    <lineage>
        <taxon>Eukaryota</taxon>
        <taxon>Viridiplantae</taxon>
        <taxon>Streptophyta</taxon>
        <taxon>Embryophyta</taxon>
        <taxon>Tracheophyta</taxon>
        <taxon>Spermatophyta</taxon>
        <taxon>Magnoliopsida</taxon>
        <taxon>eudicotyledons</taxon>
        <taxon>Gunneridae</taxon>
        <taxon>Pentapetalae</taxon>
        <taxon>Caryophyllales</taxon>
        <taxon>Caryophyllaceae</taxon>
        <taxon>Caryophylleae</taxon>
        <taxon>Saponaria</taxon>
    </lineage>
</organism>
<reference evidence="1" key="1">
    <citation type="submission" date="2024-03" db="EMBL/GenBank/DDBJ databases">
        <title>WGS assembly of Saponaria officinalis var. Norfolk2.</title>
        <authorList>
            <person name="Jenkins J."/>
            <person name="Shu S."/>
            <person name="Grimwood J."/>
            <person name="Barry K."/>
            <person name="Goodstein D."/>
            <person name="Schmutz J."/>
            <person name="Leebens-Mack J."/>
            <person name="Osbourn A."/>
        </authorList>
    </citation>
    <scope>NUCLEOTIDE SEQUENCE [LARGE SCALE GENOMIC DNA]</scope>
    <source>
        <strain evidence="1">JIC</strain>
    </source>
</reference>
<keyword evidence="2" id="KW-1185">Reference proteome</keyword>
<dbReference type="AlphaFoldDB" id="A0AAW1JB23"/>
<evidence type="ECO:0000313" key="2">
    <source>
        <dbReference type="Proteomes" id="UP001443914"/>
    </source>
</evidence>
<sequence>MTLPTKLVDIYTTLTTSVSQVSTISEVKGVSDVRNLERRFLDQFIECLVKRVVIESLSSIVIAKIKREVKLIFRKLIEDGKDSHLESYSGFEFKHLIRSVS</sequence>